<dbReference type="SUPFAM" id="SSF51182">
    <property type="entry name" value="RmlC-like cupins"/>
    <property type="match status" value="1"/>
</dbReference>
<sequence>MLVRDKNAIPPVVRADGVAMTDLLGGEIPAGAGVTMGYAVFPPGTVVPPAAHTSDEYSFILSGTVKCEAGGVVHTASAGMATFIPAGETHSSFNDGAAEAALVWMLVEK</sequence>
<organism evidence="2 3">
    <name type="scientific">Anaerotruncus massiliensis</name>
    <name type="common">ex Liu et al. 2021</name>
    <dbReference type="NCBI Taxonomy" id="2321404"/>
    <lineage>
        <taxon>Bacteria</taxon>
        <taxon>Bacillati</taxon>
        <taxon>Bacillota</taxon>
        <taxon>Clostridia</taxon>
        <taxon>Eubacteriales</taxon>
        <taxon>Oscillospiraceae</taxon>
        <taxon>Anaerotruncus</taxon>
    </lineage>
</organism>
<name>A0A498CJ82_9FIRM</name>
<dbReference type="InterPro" id="IPR014710">
    <property type="entry name" value="RmlC-like_jellyroll"/>
</dbReference>
<dbReference type="InterPro" id="IPR011051">
    <property type="entry name" value="RmlC_Cupin_sf"/>
</dbReference>
<accession>A0A498CJ82</accession>
<keyword evidence="3" id="KW-1185">Reference proteome</keyword>
<reference evidence="2 3" key="1">
    <citation type="submission" date="2018-10" db="EMBL/GenBank/DDBJ databases">
        <title>Anaerotruncus faecis sp. nov., isolated from human feces.</title>
        <authorList>
            <person name="Wang Y.-J."/>
        </authorList>
    </citation>
    <scope>NUCLEOTIDE SEQUENCE [LARGE SCALE GENOMIC DNA]</scope>
    <source>
        <strain evidence="2 3">22A2-44</strain>
    </source>
</reference>
<dbReference type="Proteomes" id="UP000276301">
    <property type="component" value="Unassembled WGS sequence"/>
</dbReference>
<evidence type="ECO:0000313" key="2">
    <source>
        <dbReference type="EMBL" id="RLL07995.1"/>
    </source>
</evidence>
<dbReference type="EMBL" id="RCHT01000039">
    <property type="protein sequence ID" value="RLL07995.1"/>
    <property type="molecule type" value="Genomic_DNA"/>
</dbReference>
<dbReference type="Pfam" id="PF07883">
    <property type="entry name" value="Cupin_2"/>
    <property type="match status" value="1"/>
</dbReference>
<dbReference type="RefSeq" id="WP_121587570.1">
    <property type="nucleotide sequence ID" value="NZ_RCHT01000039.1"/>
</dbReference>
<dbReference type="AlphaFoldDB" id="A0A498CJ82"/>
<evidence type="ECO:0000259" key="1">
    <source>
        <dbReference type="Pfam" id="PF07883"/>
    </source>
</evidence>
<gene>
    <name evidence="2" type="ORF">D4A47_12775</name>
</gene>
<protein>
    <submittedName>
        <fullName evidence="2">Cupin domain-containing protein</fullName>
    </submittedName>
</protein>
<comment type="caution">
    <text evidence="2">The sequence shown here is derived from an EMBL/GenBank/DDBJ whole genome shotgun (WGS) entry which is preliminary data.</text>
</comment>
<dbReference type="InterPro" id="IPR013096">
    <property type="entry name" value="Cupin_2"/>
</dbReference>
<dbReference type="Gene3D" id="2.60.120.10">
    <property type="entry name" value="Jelly Rolls"/>
    <property type="match status" value="1"/>
</dbReference>
<feature type="domain" description="Cupin type-2" evidence="1">
    <location>
        <begin position="39"/>
        <end position="105"/>
    </location>
</feature>
<evidence type="ECO:0000313" key="3">
    <source>
        <dbReference type="Proteomes" id="UP000276301"/>
    </source>
</evidence>
<proteinExistence type="predicted"/>